<organism evidence="1 2">
    <name type="scientific">Clostridium felsineum</name>
    <dbReference type="NCBI Taxonomy" id="36839"/>
    <lineage>
        <taxon>Bacteria</taxon>
        <taxon>Bacillati</taxon>
        <taxon>Bacillota</taxon>
        <taxon>Clostridia</taxon>
        <taxon>Eubacteriales</taxon>
        <taxon>Clostridiaceae</taxon>
        <taxon>Clostridium</taxon>
    </lineage>
</organism>
<dbReference type="STRING" id="84029.CROST_10200"/>
<reference evidence="1 2" key="1">
    <citation type="submission" date="2022-04" db="EMBL/GenBank/DDBJ databases">
        <title>Genome sequence of C. roseum typestrain.</title>
        <authorList>
            <person name="Poehlein A."/>
            <person name="Schoch T."/>
            <person name="Duerre P."/>
            <person name="Daniel R."/>
        </authorList>
    </citation>
    <scope>NUCLEOTIDE SEQUENCE [LARGE SCALE GENOMIC DNA]</scope>
    <source>
        <strain evidence="1 2">DSM 7320</strain>
    </source>
</reference>
<accession>A0A1S8LDV1</accession>
<sequence>MSFLNKNIFKTIAVLAIIILAAILFIKLVPYIIVAGLAIWLILKFTKKVDKTNKDKDYKIKNDSFKTQNTGFSNEKETIIDVDYTEVKH</sequence>
<proteinExistence type="predicted"/>
<protein>
    <submittedName>
        <fullName evidence="1">Uncharacterized protein</fullName>
    </submittedName>
</protein>
<dbReference type="KEGG" id="crw:CROST_009750"/>
<evidence type="ECO:0000313" key="1">
    <source>
        <dbReference type="EMBL" id="URZ10267.1"/>
    </source>
</evidence>
<name>A0A1S8LDV1_9CLOT</name>
<keyword evidence="2" id="KW-1185">Reference proteome</keyword>
<dbReference type="EMBL" id="CP096983">
    <property type="protein sequence ID" value="URZ10267.1"/>
    <property type="molecule type" value="Genomic_DNA"/>
</dbReference>
<dbReference type="Proteomes" id="UP000190951">
    <property type="component" value="Chromosome"/>
</dbReference>
<dbReference type="RefSeq" id="WP_242950917.1">
    <property type="nucleotide sequence ID" value="NZ_CP096983.1"/>
</dbReference>
<evidence type="ECO:0000313" key="2">
    <source>
        <dbReference type="Proteomes" id="UP000190951"/>
    </source>
</evidence>
<gene>
    <name evidence="1" type="ORF">CROST_009750</name>
</gene>
<dbReference type="AlphaFoldDB" id="A0A1S8LDV1"/>